<accession>A0A6N3GMU7</accession>
<dbReference type="EMBL" id="CACRTO010000048">
    <property type="protein sequence ID" value="VYU64989.1"/>
    <property type="molecule type" value="Genomic_DNA"/>
</dbReference>
<feature type="transmembrane region" description="Helical" evidence="1">
    <location>
        <begin position="131"/>
        <end position="155"/>
    </location>
</feature>
<keyword evidence="1" id="KW-0472">Membrane</keyword>
<keyword evidence="1" id="KW-1133">Transmembrane helix</keyword>
<evidence type="ECO:0000256" key="1">
    <source>
        <dbReference type="SAM" id="Phobius"/>
    </source>
</evidence>
<dbReference type="AlphaFoldDB" id="A0A6N3GMU7"/>
<proteinExistence type="predicted"/>
<gene>
    <name evidence="2" type="ORF">CTLFYP3_03304</name>
</gene>
<evidence type="ECO:0000313" key="2">
    <source>
        <dbReference type="EMBL" id="VYU64989.1"/>
    </source>
</evidence>
<sequence length="196" mass="22941">MEFLCHEYGGLSMERFRLVDKLKDKANISYEEAKTILEENNWDILDSMIYLEEIGRVKKPSVSVFYTNDYKESYEERTEMVNITDNKKGEKSRGKNNFEGIFEAVCKYIDSCNNILIEIIRKNTVILRIPLTVVILLLLFTFWITIPVIIVGLFFDIEFYISAKKVNADKINKVLSDISKSIRDLKEKIKKRFNNG</sequence>
<dbReference type="SUPFAM" id="SSF46934">
    <property type="entry name" value="UBA-like"/>
    <property type="match status" value="1"/>
</dbReference>
<protein>
    <recommendedName>
        <fullName evidence="3">DUF4342 domain-containing protein</fullName>
    </recommendedName>
</protein>
<dbReference type="InterPro" id="IPR009060">
    <property type="entry name" value="UBA-like_sf"/>
</dbReference>
<keyword evidence="1" id="KW-0812">Transmembrane</keyword>
<organism evidence="2">
    <name type="scientific">Clostridium tertium</name>
    <dbReference type="NCBI Taxonomy" id="1559"/>
    <lineage>
        <taxon>Bacteria</taxon>
        <taxon>Bacillati</taxon>
        <taxon>Bacillota</taxon>
        <taxon>Clostridia</taxon>
        <taxon>Eubacteriales</taxon>
        <taxon>Clostridiaceae</taxon>
        <taxon>Clostridium</taxon>
    </lineage>
</organism>
<reference evidence="2" key="1">
    <citation type="submission" date="2019-11" db="EMBL/GenBank/DDBJ databases">
        <authorList>
            <person name="Feng L."/>
        </authorList>
    </citation>
    <scope>NUCLEOTIDE SEQUENCE</scope>
    <source>
        <strain evidence="2">CTertiumLFYP3</strain>
    </source>
</reference>
<name>A0A6N3GMU7_9CLOT</name>
<dbReference type="CDD" id="cd14360">
    <property type="entry name" value="UBA_NAC_like_bac"/>
    <property type="match status" value="1"/>
</dbReference>
<evidence type="ECO:0008006" key="3">
    <source>
        <dbReference type="Google" id="ProtNLM"/>
    </source>
</evidence>